<name>A0A0R0CBZ2_9GAMM</name>
<evidence type="ECO:0000256" key="2">
    <source>
        <dbReference type="SAM" id="Phobius"/>
    </source>
</evidence>
<comment type="caution">
    <text evidence="4">The sequence shown here is derived from an EMBL/GenBank/DDBJ whole genome shotgun (WGS) entry which is preliminary data.</text>
</comment>
<evidence type="ECO:0000256" key="1">
    <source>
        <dbReference type="SAM" id="Coils"/>
    </source>
</evidence>
<protein>
    <recommendedName>
        <fullName evidence="3">DUF4349 domain-containing protein</fullName>
    </recommendedName>
</protein>
<feature type="domain" description="DUF4349" evidence="3">
    <location>
        <begin position="46"/>
        <end position="249"/>
    </location>
</feature>
<keyword evidence="5" id="KW-1185">Reference proteome</keyword>
<feature type="coiled-coil region" evidence="1">
    <location>
        <begin position="126"/>
        <end position="198"/>
    </location>
</feature>
<evidence type="ECO:0000313" key="5">
    <source>
        <dbReference type="Proteomes" id="UP000052052"/>
    </source>
</evidence>
<feature type="transmembrane region" description="Helical" evidence="2">
    <location>
        <begin position="230"/>
        <end position="253"/>
    </location>
</feature>
<reference evidence="4 5" key="1">
    <citation type="submission" date="2015-05" db="EMBL/GenBank/DDBJ databases">
        <title>Genome sequencing and analysis of members of genus Stenotrophomonas.</title>
        <authorList>
            <person name="Patil P.P."/>
            <person name="Midha S."/>
            <person name="Patil P.B."/>
        </authorList>
    </citation>
    <scope>NUCLEOTIDE SEQUENCE [LARGE SCALE GENOMIC DNA]</scope>
    <source>
        <strain evidence="4 5">DSM 21858</strain>
    </source>
</reference>
<accession>A0A0R0CBZ2</accession>
<dbReference type="EMBL" id="LDJL01000026">
    <property type="protein sequence ID" value="KRG67149.1"/>
    <property type="molecule type" value="Genomic_DNA"/>
</dbReference>
<keyword evidence="2" id="KW-0472">Membrane</keyword>
<organism evidence="4 5">
    <name type="scientific">Pseudoxanthomonas dokdonensis</name>
    <dbReference type="NCBI Taxonomy" id="344882"/>
    <lineage>
        <taxon>Bacteria</taxon>
        <taxon>Pseudomonadati</taxon>
        <taxon>Pseudomonadota</taxon>
        <taxon>Gammaproteobacteria</taxon>
        <taxon>Lysobacterales</taxon>
        <taxon>Lysobacteraceae</taxon>
        <taxon>Pseudoxanthomonas</taxon>
    </lineage>
</organism>
<dbReference type="InterPro" id="IPR025645">
    <property type="entry name" value="DUF4349"/>
</dbReference>
<keyword evidence="1" id="KW-0175">Coiled coil</keyword>
<keyword evidence="2" id="KW-1133">Transmembrane helix</keyword>
<evidence type="ECO:0000313" key="4">
    <source>
        <dbReference type="EMBL" id="KRG67149.1"/>
    </source>
</evidence>
<keyword evidence="2" id="KW-0812">Transmembrane</keyword>
<proteinExistence type="predicted"/>
<dbReference type="PROSITE" id="PS51257">
    <property type="entry name" value="PROKAR_LIPOPROTEIN"/>
    <property type="match status" value="1"/>
</dbReference>
<dbReference type="Proteomes" id="UP000052052">
    <property type="component" value="Unassembled WGS sequence"/>
</dbReference>
<sequence>MNNRSLLIGLLMLAACSKQPSEMAGAPAPAPMASAGAQVAQPGQFLAYEHDVDIKLPANRIAERFAASRQACQQARYGECTVLEAYENGGDYPQAQLVVRIVPAGVDAFISSAAEGGSVGSRRTHAEDLAEAVQNNNVVLARLQKEHQQLTGFQQRDDLSVADMIALSGKLSEVEAQLQQAQQQAAQHARRIQTQKVTLDFRPPSGQSGRSEIREAVSEFSATLSQGIAWTIRAVAFLIPVLLVGLLLLKLALRLFRRRRP</sequence>
<dbReference type="AlphaFoldDB" id="A0A0R0CBZ2"/>
<gene>
    <name evidence="4" type="ORF">ABB29_15830</name>
</gene>
<dbReference type="PATRIC" id="fig|344882.3.peg.1899"/>
<dbReference type="Pfam" id="PF14257">
    <property type="entry name" value="DUF4349"/>
    <property type="match status" value="1"/>
</dbReference>
<evidence type="ECO:0000259" key="3">
    <source>
        <dbReference type="Pfam" id="PF14257"/>
    </source>
</evidence>
<dbReference type="RefSeq" id="WP_057660867.1">
    <property type="nucleotide sequence ID" value="NZ_LDJL01000026.1"/>
</dbReference>
<dbReference type="STRING" id="344882.ABB29_15830"/>